<feature type="signal peptide" evidence="3">
    <location>
        <begin position="1"/>
        <end position="18"/>
    </location>
</feature>
<keyword evidence="1 3" id="KW-0732">Signal</keyword>
<accession>A0A1M5WN84</accession>
<evidence type="ECO:0000313" key="5">
    <source>
        <dbReference type="EMBL" id="SHH88997.1"/>
    </source>
</evidence>
<dbReference type="AlphaFoldDB" id="A0A1M5WN84"/>
<keyword evidence="6" id="KW-1185">Reference proteome</keyword>
<gene>
    <name evidence="5" type="ORF">SAMN05443663_11511</name>
</gene>
<evidence type="ECO:0000256" key="3">
    <source>
        <dbReference type="SAM" id="SignalP"/>
    </source>
</evidence>
<dbReference type="OrthoDB" id="1341791at2"/>
<feature type="compositionally biased region" description="Polar residues" evidence="2">
    <location>
        <begin position="101"/>
        <end position="111"/>
    </location>
</feature>
<dbReference type="RefSeq" id="WP_073418498.1">
    <property type="nucleotide sequence ID" value="NZ_FQWC01000015.1"/>
</dbReference>
<evidence type="ECO:0000256" key="2">
    <source>
        <dbReference type="SAM" id="MobiDB-lite"/>
    </source>
</evidence>
<dbReference type="InterPro" id="IPR026444">
    <property type="entry name" value="Secre_tail"/>
</dbReference>
<organism evidence="5 6">
    <name type="scientific">Flavobacterium defluvii</name>
    <dbReference type="NCBI Taxonomy" id="370979"/>
    <lineage>
        <taxon>Bacteria</taxon>
        <taxon>Pseudomonadati</taxon>
        <taxon>Bacteroidota</taxon>
        <taxon>Flavobacteriia</taxon>
        <taxon>Flavobacteriales</taxon>
        <taxon>Flavobacteriaceae</taxon>
        <taxon>Flavobacterium</taxon>
    </lineage>
</organism>
<evidence type="ECO:0000313" key="6">
    <source>
        <dbReference type="Proteomes" id="UP000184071"/>
    </source>
</evidence>
<proteinExistence type="predicted"/>
<feature type="chain" id="PRO_5009914712" evidence="3">
    <location>
        <begin position="19"/>
        <end position="351"/>
    </location>
</feature>
<sequence>MKKTLLLLSVLLSFQSFSQIGANSTVYFKNQLFYADQNINLASSFNWRLPVGNNSVFTKYFQIGEGFLINGASNGVVTFTNFHPIFYTEYISLSQFEKPVQKTTAKTNNPNEGGYDGPPPPPPLIPYFKLNTTIDGEFTRQLKLIFVSEATDGVDKDIDTNMNEDLSDDIAFWIENGDYVIQGLNFNLSKKIPLSVKAAVSRKFKFYISETDGIDDAQPIYIYDALDRSYHNIRNTPYEAVVDSGKDTERFKITFTQETLVTNNAVRSNFFISQDNKNQVLNATNLNNAIMKSFKLYNILGKVVISKDNLGAEQYFSFPTSGLSAGIYIATFTTADSEKITRKVIISNSGY</sequence>
<protein>
    <submittedName>
        <fullName evidence="5">Por secretion system C-terminal sorting domain-containing protein</fullName>
    </submittedName>
</protein>
<evidence type="ECO:0000256" key="1">
    <source>
        <dbReference type="ARBA" id="ARBA00022729"/>
    </source>
</evidence>
<name>A0A1M5WN84_9FLAO</name>
<evidence type="ECO:0000259" key="4">
    <source>
        <dbReference type="Pfam" id="PF18962"/>
    </source>
</evidence>
<reference evidence="6" key="1">
    <citation type="submission" date="2016-11" db="EMBL/GenBank/DDBJ databases">
        <authorList>
            <person name="Varghese N."/>
            <person name="Submissions S."/>
        </authorList>
    </citation>
    <scope>NUCLEOTIDE SEQUENCE [LARGE SCALE GENOMIC DNA]</scope>
    <source>
        <strain evidence="6">DSM 17963</strain>
    </source>
</reference>
<feature type="region of interest" description="Disordered" evidence="2">
    <location>
        <begin position="101"/>
        <end position="120"/>
    </location>
</feature>
<dbReference type="EMBL" id="FQWC01000015">
    <property type="protein sequence ID" value="SHH88997.1"/>
    <property type="molecule type" value="Genomic_DNA"/>
</dbReference>
<dbReference type="NCBIfam" id="TIGR04183">
    <property type="entry name" value="Por_Secre_tail"/>
    <property type="match status" value="1"/>
</dbReference>
<dbReference type="Proteomes" id="UP000184071">
    <property type="component" value="Unassembled WGS sequence"/>
</dbReference>
<dbReference type="Pfam" id="PF18962">
    <property type="entry name" value="Por_Secre_tail"/>
    <property type="match status" value="1"/>
</dbReference>
<dbReference type="STRING" id="370979.SAMN05443663_11511"/>
<feature type="domain" description="Secretion system C-terminal sorting" evidence="4">
    <location>
        <begin position="282"/>
        <end position="346"/>
    </location>
</feature>